<name>A0A6A6TB90_9PLEO</name>
<dbReference type="EMBL" id="MU004334">
    <property type="protein sequence ID" value="KAF2656577.1"/>
    <property type="molecule type" value="Genomic_DNA"/>
</dbReference>
<sequence length="424" mass="47442">MLYSIFCFLAFVSTCAGAILTLADQCWHEFPLSAASFQSSLNGAYQITSIANSEVFQNEGLGRIKNTLGNTKYGRWTHQPICTEILEGVGDKLCVYTNSSFSHGRGISIFTTPTIAEEVAGLPAFQDPAALPKANVNIDSRVWEAKSIPGKGIGVVAKRTLKFKDRVTAYTPALLAYLDDGLELLEREKYLRIAVEQLPEATRDSYLHLAYIYGYPDIRVQDIVKGNTFQLQLAGQNHLAIFPETSRFNHDCSPNAQYYLDPELLTHFVHTTRPVAPGEEINLVYTSPLEDTATRQQKLQDGFHFTCSCSRCTAHSTDPTLDQMQGMQDSLNDWSATSTGSPKLAEKLLQLYRKEGLEGFLDIPYGFAALAYNAVGNSKEAEKYANLAREAILMKDGPWTPNLQLWNELLKDSKKHWSYRRRLE</sequence>
<gene>
    <name evidence="3" type="ORF">K491DRAFT_777810</name>
</gene>
<feature type="chain" id="PRO_5025648100" evidence="1">
    <location>
        <begin position="18"/>
        <end position="424"/>
    </location>
</feature>
<dbReference type="InterPro" id="IPR046341">
    <property type="entry name" value="SET_dom_sf"/>
</dbReference>
<organism evidence="3 4">
    <name type="scientific">Lophiostoma macrostomum CBS 122681</name>
    <dbReference type="NCBI Taxonomy" id="1314788"/>
    <lineage>
        <taxon>Eukaryota</taxon>
        <taxon>Fungi</taxon>
        <taxon>Dikarya</taxon>
        <taxon>Ascomycota</taxon>
        <taxon>Pezizomycotina</taxon>
        <taxon>Dothideomycetes</taxon>
        <taxon>Pleosporomycetidae</taxon>
        <taxon>Pleosporales</taxon>
        <taxon>Lophiostomataceae</taxon>
        <taxon>Lophiostoma</taxon>
    </lineage>
</organism>
<dbReference type="Proteomes" id="UP000799324">
    <property type="component" value="Unassembled WGS sequence"/>
</dbReference>
<evidence type="ECO:0000259" key="2">
    <source>
        <dbReference type="PROSITE" id="PS50280"/>
    </source>
</evidence>
<evidence type="ECO:0000313" key="4">
    <source>
        <dbReference type="Proteomes" id="UP000799324"/>
    </source>
</evidence>
<keyword evidence="1" id="KW-0732">Signal</keyword>
<dbReference type="PROSITE" id="PS50280">
    <property type="entry name" value="SET"/>
    <property type="match status" value="1"/>
</dbReference>
<dbReference type="InterPro" id="IPR001214">
    <property type="entry name" value="SET_dom"/>
</dbReference>
<dbReference type="SUPFAM" id="SSF82199">
    <property type="entry name" value="SET domain"/>
    <property type="match status" value="1"/>
</dbReference>
<feature type="domain" description="SET" evidence="2">
    <location>
        <begin position="140"/>
        <end position="286"/>
    </location>
</feature>
<dbReference type="Gene3D" id="2.170.270.10">
    <property type="entry name" value="SET domain"/>
    <property type="match status" value="1"/>
</dbReference>
<dbReference type="OrthoDB" id="265717at2759"/>
<proteinExistence type="predicted"/>
<dbReference type="PANTHER" id="PTHR47332">
    <property type="entry name" value="SET DOMAIN-CONTAINING PROTEIN 5"/>
    <property type="match status" value="1"/>
</dbReference>
<dbReference type="Pfam" id="PF00856">
    <property type="entry name" value="SET"/>
    <property type="match status" value="1"/>
</dbReference>
<evidence type="ECO:0000256" key="1">
    <source>
        <dbReference type="SAM" id="SignalP"/>
    </source>
</evidence>
<protein>
    <submittedName>
        <fullName evidence="3">SET domain-containing protein</fullName>
    </submittedName>
</protein>
<keyword evidence="4" id="KW-1185">Reference proteome</keyword>
<dbReference type="SMART" id="SM00317">
    <property type="entry name" value="SET"/>
    <property type="match status" value="1"/>
</dbReference>
<dbReference type="CDD" id="cd20071">
    <property type="entry name" value="SET_SMYD"/>
    <property type="match status" value="1"/>
</dbReference>
<dbReference type="AlphaFoldDB" id="A0A6A6TB90"/>
<accession>A0A6A6TB90</accession>
<evidence type="ECO:0000313" key="3">
    <source>
        <dbReference type="EMBL" id="KAF2656577.1"/>
    </source>
</evidence>
<reference evidence="3" key="1">
    <citation type="journal article" date="2020" name="Stud. Mycol.">
        <title>101 Dothideomycetes genomes: a test case for predicting lifestyles and emergence of pathogens.</title>
        <authorList>
            <person name="Haridas S."/>
            <person name="Albert R."/>
            <person name="Binder M."/>
            <person name="Bloem J."/>
            <person name="Labutti K."/>
            <person name="Salamov A."/>
            <person name="Andreopoulos B."/>
            <person name="Baker S."/>
            <person name="Barry K."/>
            <person name="Bills G."/>
            <person name="Bluhm B."/>
            <person name="Cannon C."/>
            <person name="Castanera R."/>
            <person name="Culley D."/>
            <person name="Daum C."/>
            <person name="Ezra D."/>
            <person name="Gonzalez J."/>
            <person name="Henrissat B."/>
            <person name="Kuo A."/>
            <person name="Liang C."/>
            <person name="Lipzen A."/>
            <person name="Lutzoni F."/>
            <person name="Magnuson J."/>
            <person name="Mondo S."/>
            <person name="Nolan M."/>
            <person name="Ohm R."/>
            <person name="Pangilinan J."/>
            <person name="Park H.-J."/>
            <person name="Ramirez L."/>
            <person name="Alfaro M."/>
            <person name="Sun H."/>
            <person name="Tritt A."/>
            <person name="Yoshinaga Y."/>
            <person name="Zwiers L.-H."/>
            <person name="Turgeon B."/>
            <person name="Goodwin S."/>
            <person name="Spatafora J."/>
            <person name="Crous P."/>
            <person name="Grigoriev I."/>
        </authorList>
    </citation>
    <scope>NUCLEOTIDE SEQUENCE</scope>
    <source>
        <strain evidence="3">CBS 122681</strain>
    </source>
</reference>
<dbReference type="InterPro" id="IPR053185">
    <property type="entry name" value="SET_domain_protein"/>
</dbReference>
<feature type="signal peptide" evidence="1">
    <location>
        <begin position="1"/>
        <end position="17"/>
    </location>
</feature>
<dbReference type="PANTHER" id="PTHR47332:SF6">
    <property type="entry name" value="SET DOMAIN-CONTAINING PROTEIN"/>
    <property type="match status" value="1"/>
</dbReference>